<dbReference type="EMBL" id="KV419397">
    <property type="protein sequence ID" value="KZS97321.1"/>
    <property type="molecule type" value="Genomic_DNA"/>
</dbReference>
<dbReference type="InterPro" id="IPR052487">
    <property type="entry name" value="Galactose-binding_lectin"/>
</dbReference>
<dbReference type="STRING" id="1314777.A0A164YX20"/>
<sequence length="285" mass="31604">MEIGSWKISKHWQDVAQGESQQEIISLMAQASSPLILTAFTLLDANWWSNGNQLRARCYATDIHSDEFQVHTDTWSDSYLYQAVVSWLAIPSTPYGILAGTCSVEPHEARGGKKHRKATRIAFQQAFYKPPKVFLCLNSLDLGGTWGIETRAENITRSGFDAVFESKGSSCLHAAGASWLVYDTSLEGITSGIIDVHEDTSLQKSWAGEVKFKKPFQAPPRIFHGIRRIVASAESNLRISAEILEGSVTTDGFGWKIEGWDDSRNHGIQVAWLAVGDNMIQVLDD</sequence>
<gene>
    <name evidence="2" type="ORF">SISNIDRAFT_250271</name>
</gene>
<dbReference type="PANTHER" id="PTHR46938">
    <property type="entry name" value="DISCOIDIN-1 SUBUNIT A-RELATED-RELATED"/>
    <property type="match status" value="1"/>
</dbReference>
<dbReference type="Proteomes" id="UP000076722">
    <property type="component" value="Unassembled WGS sequence"/>
</dbReference>
<keyword evidence="3" id="KW-1185">Reference proteome</keyword>
<dbReference type="InterPro" id="IPR037221">
    <property type="entry name" value="H-type_lectin_dom_sf"/>
</dbReference>
<dbReference type="GO" id="GO:0009986">
    <property type="term" value="C:cell surface"/>
    <property type="evidence" value="ECO:0007669"/>
    <property type="project" value="TreeGrafter"/>
</dbReference>
<dbReference type="OrthoDB" id="5419324at2759"/>
<feature type="domain" description="H-type lectin" evidence="1">
    <location>
        <begin position="210"/>
        <end position="275"/>
    </location>
</feature>
<feature type="domain" description="H-type lectin" evidence="1">
    <location>
        <begin position="34"/>
        <end position="90"/>
    </location>
</feature>
<dbReference type="AlphaFoldDB" id="A0A164YX20"/>
<dbReference type="Gene3D" id="2.60.40.2080">
    <property type="match status" value="3"/>
</dbReference>
<evidence type="ECO:0000313" key="3">
    <source>
        <dbReference type="Proteomes" id="UP000076722"/>
    </source>
</evidence>
<dbReference type="GO" id="GO:0098609">
    <property type="term" value="P:cell-cell adhesion"/>
    <property type="evidence" value="ECO:0007669"/>
    <property type="project" value="TreeGrafter"/>
</dbReference>
<evidence type="ECO:0000313" key="2">
    <source>
        <dbReference type="EMBL" id="KZS97321.1"/>
    </source>
</evidence>
<reference evidence="2 3" key="1">
    <citation type="journal article" date="2016" name="Mol. Biol. Evol.">
        <title>Comparative Genomics of Early-Diverging Mushroom-Forming Fungi Provides Insights into the Origins of Lignocellulose Decay Capabilities.</title>
        <authorList>
            <person name="Nagy L.G."/>
            <person name="Riley R."/>
            <person name="Tritt A."/>
            <person name="Adam C."/>
            <person name="Daum C."/>
            <person name="Floudas D."/>
            <person name="Sun H."/>
            <person name="Yadav J.S."/>
            <person name="Pangilinan J."/>
            <person name="Larsson K.H."/>
            <person name="Matsuura K."/>
            <person name="Barry K."/>
            <person name="Labutti K."/>
            <person name="Kuo R."/>
            <person name="Ohm R.A."/>
            <person name="Bhattacharya S.S."/>
            <person name="Shirouzu T."/>
            <person name="Yoshinaga Y."/>
            <person name="Martin F.M."/>
            <person name="Grigoriev I.V."/>
            <person name="Hibbett D.S."/>
        </authorList>
    </citation>
    <scope>NUCLEOTIDE SEQUENCE [LARGE SCALE GENOMIC DNA]</scope>
    <source>
        <strain evidence="2 3">HHB9708</strain>
    </source>
</reference>
<dbReference type="GO" id="GO:0030247">
    <property type="term" value="F:polysaccharide binding"/>
    <property type="evidence" value="ECO:0007669"/>
    <property type="project" value="TreeGrafter"/>
</dbReference>
<protein>
    <recommendedName>
        <fullName evidence="1">H-type lectin domain-containing protein</fullName>
    </recommendedName>
</protein>
<dbReference type="GO" id="GO:0098636">
    <property type="term" value="C:protein complex involved in cell adhesion"/>
    <property type="evidence" value="ECO:0007669"/>
    <property type="project" value="TreeGrafter"/>
</dbReference>
<feature type="domain" description="H-type lectin" evidence="1">
    <location>
        <begin position="119"/>
        <end position="180"/>
    </location>
</feature>
<organism evidence="2 3">
    <name type="scientific">Sistotremastrum niveocremeum HHB9708</name>
    <dbReference type="NCBI Taxonomy" id="1314777"/>
    <lineage>
        <taxon>Eukaryota</taxon>
        <taxon>Fungi</taxon>
        <taxon>Dikarya</taxon>
        <taxon>Basidiomycota</taxon>
        <taxon>Agaricomycotina</taxon>
        <taxon>Agaricomycetes</taxon>
        <taxon>Sistotremastrales</taxon>
        <taxon>Sistotremastraceae</taxon>
        <taxon>Sertulicium</taxon>
        <taxon>Sertulicium niveocremeum</taxon>
    </lineage>
</organism>
<name>A0A164YX20_9AGAM</name>
<evidence type="ECO:0000259" key="1">
    <source>
        <dbReference type="Pfam" id="PF09458"/>
    </source>
</evidence>
<dbReference type="GO" id="GO:0046871">
    <property type="term" value="F:N-acetylgalactosamine binding"/>
    <property type="evidence" value="ECO:0007669"/>
    <property type="project" value="TreeGrafter"/>
</dbReference>
<dbReference type="GO" id="GO:0070492">
    <property type="term" value="F:oligosaccharide binding"/>
    <property type="evidence" value="ECO:0007669"/>
    <property type="project" value="TreeGrafter"/>
</dbReference>
<proteinExistence type="predicted"/>
<dbReference type="SUPFAM" id="SSF141086">
    <property type="entry name" value="Agglutinin HPA-like"/>
    <property type="match status" value="3"/>
</dbReference>
<dbReference type="Pfam" id="PF09458">
    <property type="entry name" value="H_lectin"/>
    <property type="match status" value="3"/>
</dbReference>
<dbReference type="InterPro" id="IPR019019">
    <property type="entry name" value="H-type_lectin_domain"/>
</dbReference>
<accession>A0A164YX20</accession>